<evidence type="ECO:0000256" key="1">
    <source>
        <dbReference type="ARBA" id="ARBA00022679"/>
    </source>
</evidence>
<keyword evidence="2 5" id="KW-0012">Acyltransferase</keyword>
<organism evidence="5 6">
    <name type="scientific">Microbacterium rhizosphaerae</name>
    <dbReference type="NCBI Taxonomy" id="1678237"/>
    <lineage>
        <taxon>Bacteria</taxon>
        <taxon>Bacillati</taxon>
        <taxon>Actinomycetota</taxon>
        <taxon>Actinomycetes</taxon>
        <taxon>Micrococcales</taxon>
        <taxon>Microbacteriaceae</taxon>
        <taxon>Microbacterium</taxon>
    </lineage>
</organism>
<dbReference type="InterPro" id="IPR051531">
    <property type="entry name" value="N-acetyltransferase"/>
</dbReference>
<evidence type="ECO:0000256" key="3">
    <source>
        <dbReference type="ARBA" id="ARBA00038502"/>
    </source>
</evidence>
<dbReference type="PANTHER" id="PTHR43792">
    <property type="entry name" value="GNAT FAMILY, PUTATIVE (AFU_ORTHOLOGUE AFUA_3G00765)-RELATED-RELATED"/>
    <property type="match status" value="1"/>
</dbReference>
<dbReference type="Proteomes" id="UP001323798">
    <property type="component" value="Chromosome"/>
</dbReference>
<comment type="similarity">
    <text evidence="3">Belongs to the acetyltransferase family. RimJ subfamily.</text>
</comment>
<dbReference type="PROSITE" id="PS51186">
    <property type="entry name" value="GNAT"/>
    <property type="match status" value="1"/>
</dbReference>
<name>A0ABZ0SRR1_9MICO</name>
<reference evidence="5 6" key="1">
    <citation type="submission" date="2023-11" db="EMBL/GenBank/DDBJ databases">
        <title>Genome sequence of Microbacterium rhizosphaerae KACC 19337.</title>
        <authorList>
            <person name="Choi H."/>
            <person name="Kim S."/>
            <person name="Kim Y."/>
            <person name="Kwon S.-W."/>
            <person name="Heo J."/>
        </authorList>
    </citation>
    <scope>NUCLEOTIDE SEQUENCE [LARGE SCALE GENOMIC DNA]</scope>
    <source>
        <strain evidence="5 6">KACC 19337</strain>
    </source>
</reference>
<sequence>MAPRIRLIQPTDDIALADLHARNREFLAPWDPLRPDEYFTVAGQRTDIDAALARHRAGEAVPFVVLDDDGEVAGRLTLSAIVRGAFQSCSMGYWLSQDRTGRGYATQAVNAAVDLAFTELALHRVQAATLVSNSASQNVLSRAGFERIGLAPRYLRIAGRWQDHLLFQRVSGDAPT</sequence>
<dbReference type="Pfam" id="PF13302">
    <property type="entry name" value="Acetyltransf_3"/>
    <property type="match status" value="1"/>
</dbReference>
<dbReference type="InterPro" id="IPR000182">
    <property type="entry name" value="GNAT_dom"/>
</dbReference>
<evidence type="ECO:0000313" key="6">
    <source>
        <dbReference type="Proteomes" id="UP001323798"/>
    </source>
</evidence>
<evidence type="ECO:0000259" key="4">
    <source>
        <dbReference type="PROSITE" id="PS51186"/>
    </source>
</evidence>
<gene>
    <name evidence="5" type="ORF">SM116_08825</name>
</gene>
<accession>A0ABZ0SRR1</accession>
<dbReference type="SUPFAM" id="SSF55729">
    <property type="entry name" value="Acyl-CoA N-acyltransferases (Nat)"/>
    <property type="match status" value="1"/>
</dbReference>
<evidence type="ECO:0000313" key="5">
    <source>
        <dbReference type="EMBL" id="WPR91363.1"/>
    </source>
</evidence>
<proteinExistence type="inferred from homology"/>
<dbReference type="EC" id="2.3.1.-" evidence="5"/>
<keyword evidence="6" id="KW-1185">Reference proteome</keyword>
<dbReference type="GO" id="GO:0016746">
    <property type="term" value="F:acyltransferase activity"/>
    <property type="evidence" value="ECO:0007669"/>
    <property type="project" value="UniProtKB-KW"/>
</dbReference>
<dbReference type="InterPro" id="IPR016181">
    <property type="entry name" value="Acyl_CoA_acyltransferase"/>
</dbReference>
<keyword evidence="1 5" id="KW-0808">Transferase</keyword>
<evidence type="ECO:0000256" key="2">
    <source>
        <dbReference type="ARBA" id="ARBA00023315"/>
    </source>
</evidence>
<feature type="domain" description="N-acetyltransferase" evidence="4">
    <location>
        <begin position="3"/>
        <end position="166"/>
    </location>
</feature>
<dbReference type="EMBL" id="CP139368">
    <property type="protein sequence ID" value="WPR91363.1"/>
    <property type="molecule type" value="Genomic_DNA"/>
</dbReference>
<dbReference type="PANTHER" id="PTHR43792:SF8">
    <property type="entry name" value="[RIBOSOMAL PROTEIN US5]-ALANINE N-ACETYLTRANSFERASE"/>
    <property type="match status" value="1"/>
</dbReference>
<protein>
    <submittedName>
        <fullName evidence="5">GNAT family N-acetyltransferase</fullName>
        <ecNumber evidence="5">2.3.1.-</ecNumber>
    </submittedName>
</protein>
<dbReference type="Gene3D" id="3.40.630.30">
    <property type="match status" value="1"/>
</dbReference>
<dbReference type="RefSeq" id="WP_320944063.1">
    <property type="nucleotide sequence ID" value="NZ_BAABEU010000010.1"/>
</dbReference>